<reference evidence="1" key="1">
    <citation type="submission" date="2021-04" db="EMBL/GenBank/DDBJ databases">
        <title>Biosynthetic gene clusters of Dactylosporangioum roseum.</title>
        <authorList>
            <person name="Hartkoorn R.C."/>
            <person name="Beaudoing E."/>
            <person name="Hot D."/>
            <person name="Moureu S."/>
        </authorList>
    </citation>
    <scope>NUCLEOTIDE SEQUENCE</scope>
    <source>
        <strain evidence="1">NRRL B-16295</strain>
    </source>
</reference>
<proteinExistence type="predicted"/>
<protein>
    <submittedName>
        <fullName evidence="1">Uncharacterized protein</fullName>
    </submittedName>
</protein>
<gene>
    <name evidence="1" type="ORF">Drose_35090</name>
</gene>
<organism evidence="1 2">
    <name type="scientific">Dactylosporangium roseum</name>
    <dbReference type="NCBI Taxonomy" id="47989"/>
    <lineage>
        <taxon>Bacteria</taxon>
        <taxon>Bacillati</taxon>
        <taxon>Actinomycetota</taxon>
        <taxon>Actinomycetes</taxon>
        <taxon>Micromonosporales</taxon>
        <taxon>Micromonosporaceae</taxon>
        <taxon>Dactylosporangium</taxon>
    </lineage>
</organism>
<dbReference type="EMBL" id="CP073721">
    <property type="protein sequence ID" value="UWZ36226.1"/>
    <property type="molecule type" value="Genomic_DNA"/>
</dbReference>
<evidence type="ECO:0000313" key="2">
    <source>
        <dbReference type="Proteomes" id="UP001058271"/>
    </source>
</evidence>
<accession>A0ABY5Z3T1</accession>
<name>A0ABY5Z3T1_9ACTN</name>
<sequence>MKTYGEFVGLLDWIMPLRLSWVAARELKEMVLLRCGSNPVPIQSNLTRDHEVDQLFAAMAQRAYDALPSSRKGCRLHVERQRAPRLASTR</sequence>
<dbReference type="Proteomes" id="UP001058271">
    <property type="component" value="Chromosome"/>
</dbReference>
<keyword evidence="2" id="KW-1185">Reference proteome</keyword>
<evidence type="ECO:0000313" key="1">
    <source>
        <dbReference type="EMBL" id="UWZ36226.1"/>
    </source>
</evidence>
<dbReference type="RefSeq" id="WP_260725550.1">
    <property type="nucleotide sequence ID" value="NZ_BAAABS010000059.1"/>
</dbReference>